<dbReference type="GO" id="GO:0005975">
    <property type="term" value="P:carbohydrate metabolic process"/>
    <property type="evidence" value="ECO:0007669"/>
    <property type="project" value="InterPro"/>
</dbReference>
<accession>A0A3S0HH38</accession>
<keyword evidence="1" id="KW-0472">Membrane</keyword>
<dbReference type="Gene3D" id="3.20.20.80">
    <property type="entry name" value="Glycosidases"/>
    <property type="match status" value="1"/>
</dbReference>
<dbReference type="EMBL" id="RXNR01000055">
    <property type="protein sequence ID" value="RTQ90048.1"/>
    <property type="molecule type" value="Genomic_DNA"/>
</dbReference>
<dbReference type="Pfam" id="PF00128">
    <property type="entry name" value="Alpha-amylase"/>
    <property type="match status" value="1"/>
</dbReference>
<dbReference type="InterPro" id="IPR013780">
    <property type="entry name" value="Glyco_hydro_b"/>
</dbReference>
<proteinExistence type="predicted"/>
<dbReference type="InterPro" id="IPR006047">
    <property type="entry name" value="GH13_cat_dom"/>
</dbReference>
<dbReference type="GO" id="GO:0016829">
    <property type="term" value="F:lyase activity"/>
    <property type="evidence" value="ECO:0007669"/>
    <property type="project" value="UniProtKB-KW"/>
</dbReference>
<evidence type="ECO:0000256" key="2">
    <source>
        <dbReference type="SAM" id="SignalP"/>
    </source>
</evidence>
<dbReference type="InterPro" id="IPR054174">
    <property type="entry name" value="Alpha-amylase-like_C"/>
</dbReference>
<reference evidence="4 5" key="1">
    <citation type="submission" date="2018-12" db="EMBL/GenBank/DDBJ databases">
        <authorList>
            <person name="Yu L."/>
        </authorList>
    </citation>
    <scope>NUCLEOTIDE SEQUENCE [LARGE SCALE GENOMIC DNA]</scope>
    <source>
        <strain evidence="4 5">S5H2222</strain>
    </source>
</reference>
<dbReference type="RefSeq" id="WP_126295466.1">
    <property type="nucleotide sequence ID" value="NZ_CP155468.1"/>
</dbReference>
<feature type="signal peptide" evidence="2">
    <location>
        <begin position="1"/>
        <end position="28"/>
    </location>
</feature>
<dbReference type="OrthoDB" id="9805159at2"/>
<sequence>MKFKKWFSATAASVLLAASFTATTVANAEETKSITDESIYDLLVDRFFNGSAQNDYNADPKDPSQFAGGDFKGIGEKLSLIKKDMGFSIASIGSVFATEKYDGSMVTSYTEIEPHFGTADELKQLIQNAEQNGVSIMIDFPLTNVSENHEWVQDAAKADWIVGTSNGKVRWNLKNEEVQQALIEAIVNFVSTYKVGGVRLTNLDIADTSFLNEMIEAIKGVNDQIYVISNEDSNANFDATYYGETNEIFRNIYKNVDQDSSNQLKYIENYVQNQEAPTQLMIDNLNTDRFTLDVEAYPPTRVKLATAATLLLPGVPVMQYGTEIVMNGEAGPEAHQLYNFRTDKEIVDLIGNIQTIRNKSETLRSGDFKLLKNENGFLAFERYSDDERWIVVINNTGKTTRIDVPEEEIGADKEIRGMLEDDIIRVNEEGVYPIVLDREVIEIFQVTEKRGINMSYVIALGLVYILFIGFIVAIIKRGRRQRVQEN</sequence>
<evidence type="ECO:0000313" key="4">
    <source>
        <dbReference type="EMBL" id="RTQ90048.1"/>
    </source>
</evidence>
<dbReference type="PANTHER" id="PTHR10357">
    <property type="entry name" value="ALPHA-AMYLASE FAMILY MEMBER"/>
    <property type="match status" value="1"/>
</dbReference>
<feature type="domain" description="Glycosyl hydrolase family 13 catalytic" evidence="3">
    <location>
        <begin position="41"/>
        <end position="357"/>
    </location>
</feature>
<evidence type="ECO:0000313" key="5">
    <source>
        <dbReference type="Proteomes" id="UP000276349"/>
    </source>
</evidence>
<keyword evidence="5" id="KW-1185">Reference proteome</keyword>
<evidence type="ECO:0000259" key="3">
    <source>
        <dbReference type="SMART" id="SM00642"/>
    </source>
</evidence>
<dbReference type="AlphaFoldDB" id="A0A3S0HH38"/>
<protein>
    <submittedName>
        <fullName evidence="4">Alpha-amlyase</fullName>
    </submittedName>
</protein>
<comment type="caution">
    <text evidence="4">The sequence shown here is derived from an EMBL/GenBank/DDBJ whole genome shotgun (WGS) entry which is preliminary data.</text>
</comment>
<organism evidence="4 5">
    <name type="scientific">Lysinibacillus telephonicus</name>
    <dbReference type="NCBI Taxonomy" id="1714840"/>
    <lineage>
        <taxon>Bacteria</taxon>
        <taxon>Bacillati</taxon>
        <taxon>Bacillota</taxon>
        <taxon>Bacilli</taxon>
        <taxon>Bacillales</taxon>
        <taxon>Bacillaceae</taxon>
        <taxon>Lysinibacillus</taxon>
    </lineage>
</organism>
<dbReference type="Gene3D" id="2.60.40.1180">
    <property type="entry name" value="Golgi alpha-mannosidase II"/>
    <property type="match status" value="1"/>
</dbReference>
<keyword evidence="1" id="KW-0812">Transmembrane</keyword>
<dbReference type="Pfam" id="PF22026">
    <property type="entry name" value="Alpha-amylase_C_2"/>
    <property type="match status" value="1"/>
</dbReference>
<keyword evidence="4" id="KW-0456">Lyase</keyword>
<feature type="transmembrane region" description="Helical" evidence="1">
    <location>
        <begin position="454"/>
        <end position="475"/>
    </location>
</feature>
<dbReference type="SMART" id="SM00642">
    <property type="entry name" value="Aamy"/>
    <property type="match status" value="1"/>
</dbReference>
<dbReference type="SUPFAM" id="SSF51011">
    <property type="entry name" value="Glycosyl hydrolase domain"/>
    <property type="match status" value="1"/>
</dbReference>
<dbReference type="Proteomes" id="UP000276349">
    <property type="component" value="Unassembled WGS sequence"/>
</dbReference>
<name>A0A3S0HH38_9BACI</name>
<keyword evidence="1" id="KW-1133">Transmembrane helix</keyword>
<dbReference type="SUPFAM" id="SSF51445">
    <property type="entry name" value="(Trans)glycosidases"/>
    <property type="match status" value="1"/>
</dbReference>
<feature type="chain" id="PRO_5018603917" evidence="2">
    <location>
        <begin position="29"/>
        <end position="486"/>
    </location>
</feature>
<dbReference type="InterPro" id="IPR017853">
    <property type="entry name" value="GH"/>
</dbReference>
<evidence type="ECO:0000256" key="1">
    <source>
        <dbReference type="SAM" id="Phobius"/>
    </source>
</evidence>
<gene>
    <name evidence="4" type="ORF">EKG35_15565</name>
</gene>
<keyword evidence="2" id="KW-0732">Signal</keyword>